<feature type="domain" description="SPOR" evidence="2">
    <location>
        <begin position="64"/>
        <end position="126"/>
    </location>
</feature>
<gene>
    <name evidence="3" type="ORF">H9863_07860</name>
</gene>
<dbReference type="InterPro" id="IPR036680">
    <property type="entry name" value="SPOR-like_sf"/>
</dbReference>
<dbReference type="EMBL" id="DXFT01000154">
    <property type="protein sequence ID" value="HIX04011.1"/>
    <property type="molecule type" value="Genomic_DNA"/>
</dbReference>
<comment type="caution">
    <text evidence="3">The sequence shown here is derived from an EMBL/GenBank/DDBJ whole genome shotgun (WGS) entry which is preliminary data.</text>
</comment>
<dbReference type="Gene3D" id="3.30.70.1070">
    <property type="entry name" value="Sporulation related repeat"/>
    <property type="match status" value="1"/>
</dbReference>
<organism evidence="3 4">
    <name type="scientific">Candidatus Odoribacter faecigallinarum</name>
    <dbReference type="NCBI Taxonomy" id="2838706"/>
    <lineage>
        <taxon>Bacteria</taxon>
        <taxon>Pseudomonadati</taxon>
        <taxon>Bacteroidota</taxon>
        <taxon>Bacteroidia</taxon>
        <taxon>Bacteroidales</taxon>
        <taxon>Odoribacteraceae</taxon>
        <taxon>Odoribacter</taxon>
    </lineage>
</organism>
<name>A0A9D1V0S1_9BACT</name>
<evidence type="ECO:0000259" key="2">
    <source>
        <dbReference type="Pfam" id="PF05036"/>
    </source>
</evidence>
<dbReference type="GO" id="GO:0042834">
    <property type="term" value="F:peptidoglycan binding"/>
    <property type="evidence" value="ECO:0007669"/>
    <property type="project" value="InterPro"/>
</dbReference>
<dbReference type="Proteomes" id="UP000824202">
    <property type="component" value="Unassembled WGS sequence"/>
</dbReference>
<dbReference type="Pfam" id="PF05036">
    <property type="entry name" value="SPOR"/>
    <property type="match status" value="1"/>
</dbReference>
<reference evidence="3" key="2">
    <citation type="submission" date="2021-04" db="EMBL/GenBank/DDBJ databases">
        <authorList>
            <person name="Gilroy R."/>
        </authorList>
    </citation>
    <scope>NUCLEOTIDE SEQUENCE</scope>
    <source>
        <strain evidence="3">23274</strain>
    </source>
</reference>
<dbReference type="PROSITE" id="PS51257">
    <property type="entry name" value="PROKAR_LIPOPROTEIN"/>
    <property type="match status" value="1"/>
</dbReference>
<dbReference type="SUPFAM" id="SSF110997">
    <property type="entry name" value="Sporulation related repeat"/>
    <property type="match status" value="1"/>
</dbReference>
<dbReference type="AlphaFoldDB" id="A0A9D1V0S1"/>
<reference evidence="3" key="1">
    <citation type="journal article" date="2021" name="PeerJ">
        <title>Extensive microbial diversity within the chicken gut microbiome revealed by metagenomics and culture.</title>
        <authorList>
            <person name="Gilroy R."/>
            <person name="Ravi A."/>
            <person name="Getino M."/>
            <person name="Pursley I."/>
            <person name="Horton D.L."/>
            <person name="Alikhan N.F."/>
            <person name="Baker D."/>
            <person name="Gharbi K."/>
            <person name="Hall N."/>
            <person name="Watson M."/>
            <person name="Adriaenssens E.M."/>
            <person name="Foster-Nyarko E."/>
            <person name="Jarju S."/>
            <person name="Secka A."/>
            <person name="Antonio M."/>
            <person name="Oren A."/>
            <person name="Chaudhuri R.R."/>
            <person name="La Ragione R."/>
            <person name="Hildebrand F."/>
            <person name="Pallen M.J."/>
        </authorList>
    </citation>
    <scope>NUCLEOTIDE SEQUENCE</scope>
    <source>
        <strain evidence="3">23274</strain>
    </source>
</reference>
<proteinExistence type="predicted"/>
<evidence type="ECO:0000313" key="3">
    <source>
        <dbReference type="EMBL" id="HIX04011.1"/>
    </source>
</evidence>
<sequence length="140" mass="15541">MRGIGILFIGICLLSGCKEKELPGKYLSDIRVIRQANPEKASIAPQPAPEKKTQAPEAKPVIAQNKFHIIIASFKPADKSKAERTVAQWKAKQQPASLLSSPERFRVSIKSFPTEEAANAALPEYRTITGREDIWVYKVP</sequence>
<evidence type="ECO:0000313" key="4">
    <source>
        <dbReference type="Proteomes" id="UP000824202"/>
    </source>
</evidence>
<feature type="region of interest" description="Disordered" evidence="1">
    <location>
        <begin position="38"/>
        <end position="57"/>
    </location>
</feature>
<evidence type="ECO:0000256" key="1">
    <source>
        <dbReference type="SAM" id="MobiDB-lite"/>
    </source>
</evidence>
<accession>A0A9D1V0S1</accession>
<dbReference type="InterPro" id="IPR007730">
    <property type="entry name" value="SPOR-like_dom"/>
</dbReference>
<protein>
    <submittedName>
        <fullName evidence="3">SPOR domain-containing protein</fullName>
    </submittedName>
</protein>